<evidence type="ECO:0000259" key="5">
    <source>
        <dbReference type="PROSITE" id="PS50923"/>
    </source>
</evidence>
<keyword evidence="7" id="KW-1185">Reference proteome</keyword>
<feature type="domain" description="CUB" evidence="4">
    <location>
        <begin position="106"/>
        <end position="142"/>
    </location>
</feature>
<dbReference type="InterPro" id="IPR000436">
    <property type="entry name" value="Sushi_SCR_CCP_dom"/>
</dbReference>
<dbReference type="InterPro" id="IPR000859">
    <property type="entry name" value="CUB_dom"/>
</dbReference>
<reference evidence="7" key="1">
    <citation type="submission" date="2018-06" db="EMBL/GenBank/DDBJ databases">
        <title>Genome assembly of Danube salmon.</title>
        <authorList>
            <person name="Macqueen D.J."/>
            <person name="Gundappa M.K."/>
        </authorList>
    </citation>
    <scope>NUCLEOTIDE SEQUENCE [LARGE SCALE GENOMIC DNA]</scope>
</reference>
<dbReference type="Pfam" id="PF00431">
    <property type="entry name" value="CUB"/>
    <property type="match status" value="1"/>
</dbReference>
<dbReference type="Gene3D" id="2.10.70.10">
    <property type="entry name" value="Complement Module, domain 1"/>
    <property type="match status" value="1"/>
</dbReference>
<proteinExistence type="predicted"/>
<evidence type="ECO:0000259" key="4">
    <source>
        <dbReference type="PROSITE" id="PS01180"/>
    </source>
</evidence>
<dbReference type="PROSITE" id="PS50923">
    <property type="entry name" value="SUSHI"/>
    <property type="match status" value="1"/>
</dbReference>
<evidence type="ECO:0008006" key="8">
    <source>
        <dbReference type="Google" id="ProtNLM"/>
    </source>
</evidence>
<dbReference type="STRING" id="62062.ENSHHUP00000034835"/>
<dbReference type="PANTHER" id="PTHR24251">
    <property type="entry name" value="OVOCHYMASE-RELATED"/>
    <property type="match status" value="1"/>
</dbReference>
<organism evidence="6 7">
    <name type="scientific">Hucho hucho</name>
    <name type="common">huchen</name>
    <dbReference type="NCBI Taxonomy" id="62062"/>
    <lineage>
        <taxon>Eukaryota</taxon>
        <taxon>Metazoa</taxon>
        <taxon>Chordata</taxon>
        <taxon>Craniata</taxon>
        <taxon>Vertebrata</taxon>
        <taxon>Euteleostomi</taxon>
        <taxon>Actinopterygii</taxon>
        <taxon>Neopterygii</taxon>
        <taxon>Teleostei</taxon>
        <taxon>Protacanthopterygii</taxon>
        <taxon>Salmoniformes</taxon>
        <taxon>Salmonidae</taxon>
        <taxon>Salmoninae</taxon>
        <taxon>Hucho</taxon>
    </lineage>
</organism>
<dbReference type="Pfam" id="PF00084">
    <property type="entry name" value="Sushi"/>
    <property type="match status" value="1"/>
</dbReference>
<dbReference type="Ensembl" id="ENSHHUT00000036229.1">
    <property type="protein sequence ID" value="ENSHHUP00000034835.1"/>
    <property type="gene ID" value="ENSHHUG00000021929.1"/>
</dbReference>
<dbReference type="SMART" id="SM00042">
    <property type="entry name" value="CUB"/>
    <property type="match status" value="1"/>
</dbReference>
<dbReference type="SUPFAM" id="SSF49854">
    <property type="entry name" value="Spermadhesin, CUB domain"/>
    <property type="match status" value="2"/>
</dbReference>
<dbReference type="AlphaFoldDB" id="A0A4W5MBU8"/>
<reference evidence="6" key="3">
    <citation type="submission" date="2025-09" db="UniProtKB">
        <authorList>
            <consortium name="Ensembl"/>
        </authorList>
    </citation>
    <scope>IDENTIFICATION</scope>
</reference>
<dbReference type="InterPro" id="IPR035914">
    <property type="entry name" value="Sperma_CUB_dom_sf"/>
</dbReference>
<dbReference type="Proteomes" id="UP000314982">
    <property type="component" value="Unassembled WGS sequence"/>
</dbReference>
<dbReference type="Gene3D" id="2.60.120.290">
    <property type="entry name" value="Spermadhesin, CUB domain"/>
    <property type="match status" value="2"/>
</dbReference>
<accession>A0A4W5MBU8</accession>
<dbReference type="SMART" id="SM00032">
    <property type="entry name" value="CCP"/>
    <property type="match status" value="1"/>
</dbReference>
<dbReference type="GeneTree" id="ENSGT00940000161110"/>
<dbReference type="PROSITE" id="PS01180">
    <property type="entry name" value="CUB"/>
    <property type="match status" value="1"/>
</dbReference>
<keyword evidence="1" id="KW-0677">Repeat</keyword>
<name>A0A4W5MBU8_9TELE</name>
<comment type="caution">
    <text evidence="3">Lacks conserved residue(s) required for the propagation of feature annotation.</text>
</comment>
<protein>
    <recommendedName>
        <fullName evidence="8">CUB and Sushi multiple domains 2</fullName>
    </recommendedName>
</protein>
<evidence type="ECO:0000313" key="6">
    <source>
        <dbReference type="Ensembl" id="ENSHHUP00000034835.1"/>
    </source>
</evidence>
<reference evidence="6" key="2">
    <citation type="submission" date="2025-08" db="UniProtKB">
        <authorList>
            <consortium name="Ensembl"/>
        </authorList>
    </citation>
    <scope>IDENTIFICATION</scope>
</reference>
<dbReference type="InterPro" id="IPR035976">
    <property type="entry name" value="Sushi/SCR/CCP_sf"/>
</dbReference>
<keyword evidence="3" id="KW-0768">Sushi</keyword>
<feature type="domain" description="Sushi" evidence="5">
    <location>
        <begin position="45"/>
        <end position="104"/>
    </location>
</feature>
<dbReference type="CDD" id="cd00041">
    <property type="entry name" value="CUB"/>
    <property type="match status" value="1"/>
</dbReference>
<dbReference type="CDD" id="cd00033">
    <property type="entry name" value="CCP"/>
    <property type="match status" value="1"/>
</dbReference>
<sequence length="189" mass="20873">IGRFSGQDVPPSLLTTSHETTVYFHSDHSQNKPGFRFEYQAYELNECLDPEPFRYGVVVGAGYNVGQSISFECLPGYQLMGHSILTCEHGTTRNWDHPFPRCEVPCGGNITSDNGTIFSPGYPEEYPSSADCTWLITVATGLGETARKLGVFTDGEPNEPASSTSNQILVRFRSNTEKGGLFRINYQGM</sequence>
<dbReference type="SUPFAM" id="SSF57535">
    <property type="entry name" value="Complement control module/SCR domain"/>
    <property type="match status" value="1"/>
</dbReference>
<dbReference type="FunFam" id="2.10.70.10:FF:000002">
    <property type="entry name" value="CUB and Sushi multiple domains 3"/>
    <property type="match status" value="1"/>
</dbReference>
<evidence type="ECO:0000256" key="2">
    <source>
        <dbReference type="ARBA" id="ARBA00023157"/>
    </source>
</evidence>
<evidence type="ECO:0000313" key="7">
    <source>
        <dbReference type="Proteomes" id="UP000314982"/>
    </source>
</evidence>
<evidence type="ECO:0000256" key="1">
    <source>
        <dbReference type="ARBA" id="ARBA00022737"/>
    </source>
</evidence>
<keyword evidence="2" id="KW-1015">Disulfide bond</keyword>
<evidence type="ECO:0000256" key="3">
    <source>
        <dbReference type="PROSITE-ProRule" id="PRU00302"/>
    </source>
</evidence>